<evidence type="ECO:0008006" key="5">
    <source>
        <dbReference type="Google" id="ProtNLM"/>
    </source>
</evidence>
<dbReference type="EMBL" id="CP107523">
    <property type="protein sequence ID" value="UYN55931.1"/>
    <property type="molecule type" value="Genomic_DNA"/>
</dbReference>
<protein>
    <recommendedName>
        <fullName evidence="5">Bacteriocin</fullName>
    </recommendedName>
</protein>
<reference evidence="1 3" key="1">
    <citation type="submission" date="2017-01" db="EMBL/GenBank/DDBJ databases">
        <title>Lactobacillus chiayiensis sp. nov., a lactic acid bacterium isolated from compost.</title>
        <authorList>
            <person name="Huang C.-H."/>
        </authorList>
    </citation>
    <scope>NUCLEOTIDE SEQUENCE [LARGE SCALE GENOMIC DNA]</scope>
    <source>
        <strain evidence="1">Chh01</strain>
        <strain evidence="3">chh01</strain>
    </source>
</reference>
<name>A0A4Q1TLR1_9LACO</name>
<dbReference type="Proteomes" id="UP001164790">
    <property type="component" value="Chromosome"/>
</dbReference>
<dbReference type="AlphaFoldDB" id="A0A4Q1TLR1"/>
<proteinExistence type="predicted"/>
<evidence type="ECO:0000313" key="4">
    <source>
        <dbReference type="Proteomes" id="UP001164790"/>
    </source>
</evidence>
<evidence type="ECO:0000313" key="1">
    <source>
        <dbReference type="EMBL" id="RXT19472.1"/>
    </source>
</evidence>
<dbReference type="EMBL" id="MSSM01000031">
    <property type="protein sequence ID" value="RXT19472.1"/>
    <property type="molecule type" value="Genomic_DNA"/>
</dbReference>
<evidence type="ECO:0000313" key="3">
    <source>
        <dbReference type="Proteomes" id="UP000290475"/>
    </source>
</evidence>
<dbReference type="Proteomes" id="UP000290475">
    <property type="component" value="Unassembled WGS sequence"/>
</dbReference>
<dbReference type="RefSeq" id="WP_129302521.1">
    <property type="nucleotide sequence ID" value="NZ_CP074378.1"/>
</dbReference>
<gene>
    <name evidence="1" type="ORF">BVJ53_11475</name>
    <name evidence="2" type="ORF">OFW50_10650</name>
</gene>
<organism evidence="1 3">
    <name type="scientific">Lacticaseibacillus chiayiensis</name>
    <dbReference type="NCBI Taxonomy" id="2100821"/>
    <lineage>
        <taxon>Bacteria</taxon>
        <taxon>Bacillati</taxon>
        <taxon>Bacillota</taxon>
        <taxon>Bacilli</taxon>
        <taxon>Lactobacillales</taxon>
        <taxon>Lactobacillaceae</taxon>
        <taxon>Lacticaseibacillus</taxon>
    </lineage>
</organism>
<sequence length="85" mass="7849">MDNLQNLKKQEMSQVQGGYGTGDCLATIAGTTISGAQTGAAAGGSATVVTGPFAGVGALAGGVAGGTLGITAGGIACLVGLSLGH</sequence>
<evidence type="ECO:0000313" key="2">
    <source>
        <dbReference type="EMBL" id="UYN55931.1"/>
    </source>
</evidence>
<reference evidence="2" key="2">
    <citation type="submission" date="2022-10" db="EMBL/GenBank/DDBJ databases">
        <title>Comparative genomic analysis and in-vitro probiotic properties of the potential probiotic L. chiayiensis AACE 3.</title>
        <authorList>
            <person name="Kang X."/>
        </authorList>
    </citation>
    <scope>NUCLEOTIDE SEQUENCE</scope>
    <source>
        <strain evidence="2">AACE 3</strain>
    </source>
</reference>
<keyword evidence="4" id="KW-1185">Reference proteome</keyword>
<accession>A0A4Q1TLR1</accession>